<gene>
    <name evidence="6" type="primary">MED19</name>
    <name evidence="8" type="ORF">MAR_010174</name>
</gene>
<feature type="region of interest" description="Disordered" evidence="7">
    <location>
        <begin position="1"/>
        <end position="36"/>
    </location>
</feature>
<proteinExistence type="inferred from homology"/>
<sequence>MNDQMRRPEQISPKSSPRGSISPAYQRPDSSGTLKTTISLGKVPSVIHSGPFYLMKEMPISTAEKTELTGCTNLIDYHGLEHTYNKFCNKKGKEELSSFLPHLPGYIDAPGIQDNSSLHSLIEKPPITGKEMNLLSNTALASFRLHPGPLPEQYKFMSQMPTKKKHKHKRKRESTANGSIPESAEESSKEKEKKDSKKRNKKKKKKGREKDEDPAS</sequence>
<organism evidence="8 9">
    <name type="scientific">Mya arenaria</name>
    <name type="common">Soft-shell clam</name>
    <dbReference type="NCBI Taxonomy" id="6604"/>
    <lineage>
        <taxon>Eukaryota</taxon>
        <taxon>Metazoa</taxon>
        <taxon>Spiralia</taxon>
        <taxon>Lophotrochozoa</taxon>
        <taxon>Mollusca</taxon>
        <taxon>Bivalvia</taxon>
        <taxon>Autobranchia</taxon>
        <taxon>Heteroconchia</taxon>
        <taxon>Euheterodonta</taxon>
        <taxon>Imparidentia</taxon>
        <taxon>Neoheterodontei</taxon>
        <taxon>Myida</taxon>
        <taxon>Myoidea</taxon>
        <taxon>Myidae</taxon>
        <taxon>Mya</taxon>
    </lineage>
</organism>
<evidence type="ECO:0000256" key="5">
    <source>
        <dbReference type="ARBA" id="ARBA00023242"/>
    </source>
</evidence>
<keyword evidence="5 6" id="KW-0539">Nucleus</keyword>
<dbReference type="EMBL" id="CP111015">
    <property type="protein sequence ID" value="WAR03616.1"/>
    <property type="molecule type" value="Genomic_DNA"/>
</dbReference>
<accession>A0ABY7E502</accession>
<dbReference type="PANTHER" id="PTHR22536:SF1">
    <property type="entry name" value="MEDIATOR OF RNA POLYMERASE II TRANSCRIPTION SUBUNIT 19"/>
    <property type="match status" value="1"/>
</dbReference>
<feature type="compositionally biased region" description="Basic and acidic residues" evidence="7">
    <location>
        <begin position="186"/>
        <end position="195"/>
    </location>
</feature>
<feature type="compositionally biased region" description="Basic residues" evidence="7">
    <location>
        <begin position="162"/>
        <end position="172"/>
    </location>
</feature>
<keyword evidence="3 6" id="KW-0805">Transcription regulation</keyword>
<protein>
    <recommendedName>
        <fullName evidence="6">Mediator of RNA polymerase II transcription subunit 19</fullName>
    </recommendedName>
    <alternativeName>
        <fullName evidence="6">Mediator complex subunit 19</fullName>
    </alternativeName>
</protein>
<evidence type="ECO:0000256" key="4">
    <source>
        <dbReference type="ARBA" id="ARBA00023163"/>
    </source>
</evidence>
<evidence type="ECO:0000313" key="8">
    <source>
        <dbReference type="EMBL" id="WAR03616.1"/>
    </source>
</evidence>
<comment type="function">
    <text evidence="6">Component of the Mediator complex, a coactivator involved in the regulated transcription of nearly all RNA polymerase II-dependent genes. Mediator functions as a bridge to convey information from gene-specific regulatory proteins to the basal RNA polymerase II transcription machinery. Mediator is recruited to promoters by direct interactions with regulatory proteins and serves as a scaffold for the assembly of a functional preinitiation complex with RNA polymerase II and the general transcription factors.</text>
</comment>
<reference evidence="8" key="1">
    <citation type="submission" date="2022-11" db="EMBL/GenBank/DDBJ databases">
        <title>Centuries of genome instability and evolution in soft-shell clam transmissible cancer (bioRxiv).</title>
        <authorList>
            <person name="Hart S.F.M."/>
            <person name="Yonemitsu M.A."/>
            <person name="Giersch R.M."/>
            <person name="Beal B.F."/>
            <person name="Arriagada G."/>
            <person name="Davis B.W."/>
            <person name="Ostrander E.A."/>
            <person name="Goff S.P."/>
            <person name="Metzger M.J."/>
        </authorList>
    </citation>
    <scope>NUCLEOTIDE SEQUENCE</scope>
    <source>
        <strain evidence="8">MELC-2E11</strain>
        <tissue evidence="8">Siphon/mantle</tissue>
    </source>
</reference>
<evidence type="ECO:0000256" key="6">
    <source>
        <dbReference type="RuleBase" id="RU364151"/>
    </source>
</evidence>
<dbReference type="InterPro" id="IPR019403">
    <property type="entry name" value="Mediator_Med19_met"/>
</dbReference>
<comment type="subunit">
    <text evidence="6">Component of the Mediator complex.</text>
</comment>
<keyword evidence="6" id="KW-0010">Activator</keyword>
<comment type="similarity">
    <text evidence="2 6">Belongs to the Mediator complex subunit 19 family.</text>
</comment>
<dbReference type="Pfam" id="PF10278">
    <property type="entry name" value="Med19"/>
    <property type="match status" value="1"/>
</dbReference>
<feature type="compositionally biased region" description="Basic residues" evidence="7">
    <location>
        <begin position="196"/>
        <end position="207"/>
    </location>
</feature>
<dbReference type="Proteomes" id="UP001164746">
    <property type="component" value="Chromosome 4"/>
</dbReference>
<evidence type="ECO:0000256" key="2">
    <source>
        <dbReference type="ARBA" id="ARBA00009259"/>
    </source>
</evidence>
<evidence type="ECO:0000256" key="3">
    <source>
        <dbReference type="ARBA" id="ARBA00023015"/>
    </source>
</evidence>
<feature type="region of interest" description="Disordered" evidence="7">
    <location>
        <begin position="159"/>
        <end position="216"/>
    </location>
</feature>
<dbReference type="PANTHER" id="PTHR22536">
    <property type="entry name" value="LUNG CANCER METASTASIS-RELATED LCMR1 PROTEIN"/>
    <property type="match status" value="1"/>
</dbReference>
<evidence type="ECO:0000313" key="9">
    <source>
        <dbReference type="Proteomes" id="UP001164746"/>
    </source>
</evidence>
<evidence type="ECO:0000256" key="7">
    <source>
        <dbReference type="SAM" id="MobiDB-lite"/>
    </source>
</evidence>
<keyword evidence="4 6" id="KW-0804">Transcription</keyword>
<comment type="subcellular location">
    <subcellularLocation>
        <location evidence="1 6">Nucleus</location>
    </subcellularLocation>
</comment>
<evidence type="ECO:0000256" key="1">
    <source>
        <dbReference type="ARBA" id="ARBA00004123"/>
    </source>
</evidence>
<name>A0ABY7E502_MYAAR</name>
<keyword evidence="9" id="KW-1185">Reference proteome</keyword>